<organism evidence="2 3">
    <name type="scientific">Dendrobium thyrsiflorum</name>
    <name type="common">Pinecone-like raceme dendrobium</name>
    <name type="synonym">Orchid</name>
    <dbReference type="NCBI Taxonomy" id="117978"/>
    <lineage>
        <taxon>Eukaryota</taxon>
        <taxon>Viridiplantae</taxon>
        <taxon>Streptophyta</taxon>
        <taxon>Embryophyta</taxon>
        <taxon>Tracheophyta</taxon>
        <taxon>Spermatophyta</taxon>
        <taxon>Magnoliopsida</taxon>
        <taxon>Liliopsida</taxon>
        <taxon>Asparagales</taxon>
        <taxon>Orchidaceae</taxon>
        <taxon>Epidendroideae</taxon>
        <taxon>Malaxideae</taxon>
        <taxon>Dendrobiinae</taxon>
        <taxon>Dendrobium</taxon>
    </lineage>
</organism>
<evidence type="ECO:0000259" key="1">
    <source>
        <dbReference type="Pfam" id="PF14111"/>
    </source>
</evidence>
<dbReference type="PANTHER" id="PTHR31286">
    <property type="entry name" value="GLYCINE-RICH CELL WALL STRUCTURAL PROTEIN 1.8-LIKE"/>
    <property type="match status" value="1"/>
</dbReference>
<dbReference type="Proteomes" id="UP001552299">
    <property type="component" value="Unassembled WGS sequence"/>
</dbReference>
<proteinExistence type="predicted"/>
<dbReference type="Pfam" id="PF14111">
    <property type="entry name" value="DUF4283"/>
    <property type="match status" value="1"/>
</dbReference>
<comment type="caution">
    <text evidence="2">The sequence shown here is derived from an EMBL/GenBank/DDBJ whole genome shotgun (WGS) entry which is preliminary data.</text>
</comment>
<protein>
    <recommendedName>
        <fullName evidence="1">DUF4283 domain-containing protein</fullName>
    </recommendedName>
</protein>
<dbReference type="PANTHER" id="PTHR31286:SF180">
    <property type="entry name" value="OS10G0362600 PROTEIN"/>
    <property type="match status" value="1"/>
</dbReference>
<gene>
    <name evidence="2" type="ORF">M5K25_009773</name>
</gene>
<reference evidence="2 3" key="1">
    <citation type="journal article" date="2024" name="Plant Biotechnol. J.">
        <title>Dendrobium thyrsiflorum genome and its molecular insights into genes involved in important horticultural traits.</title>
        <authorList>
            <person name="Chen B."/>
            <person name="Wang J.Y."/>
            <person name="Zheng P.J."/>
            <person name="Li K.L."/>
            <person name="Liang Y.M."/>
            <person name="Chen X.F."/>
            <person name="Zhang C."/>
            <person name="Zhao X."/>
            <person name="He X."/>
            <person name="Zhang G.Q."/>
            <person name="Liu Z.J."/>
            <person name="Xu Q."/>
        </authorList>
    </citation>
    <scope>NUCLEOTIDE SEQUENCE [LARGE SCALE GENOMIC DNA]</scope>
    <source>
        <strain evidence="2">GZMU011</strain>
    </source>
</reference>
<dbReference type="EMBL" id="JANQDX010000008">
    <property type="protein sequence ID" value="KAL0920625.1"/>
    <property type="molecule type" value="Genomic_DNA"/>
</dbReference>
<feature type="domain" description="DUF4283" evidence="1">
    <location>
        <begin position="17"/>
        <end position="81"/>
    </location>
</feature>
<name>A0ABD0V6L7_DENTH</name>
<dbReference type="AlphaFoldDB" id="A0ABD0V6L7"/>
<evidence type="ECO:0000313" key="3">
    <source>
        <dbReference type="Proteomes" id="UP001552299"/>
    </source>
</evidence>
<accession>A0ABD0V6L7</accession>
<sequence>MDSSWLELLHYYDLMHPSLALIRKFFINLKLIGNFSVTLLDQSHVLIKFVNDLDYSRVFCHQSYLFFNCFMWLTKWSPTVEIGGESLIVSIWISFPNLYPHFYSTRIFHGLGLFGNPLKVDNATTMGLRPSMARVLVKIDVTKKFADKIWLGPEKLRYFQQVVLEDLPLFCVKCKRLGHSSNSCCPAVHVKVVGENVESDIQLGGVLANKDLVVIADSCEGRKVEATVPEEGMTNLLNPIPLTSAGLLEEELGVPIDRDQLGKGCYVGSAIDLVPLVCSDFPVAGGLELCDVYGTVAPEGINMPGIMIFSSLSEGDEPLSKSIYDPIFIVPITLVPKEALHFHHSSDSEVLHVERILADTTPDDESFYEEDLDSQDNFNFSILQILEVGSSKSKGKQKKRKSKKK</sequence>
<evidence type="ECO:0000313" key="2">
    <source>
        <dbReference type="EMBL" id="KAL0920625.1"/>
    </source>
</evidence>
<dbReference type="InterPro" id="IPR040256">
    <property type="entry name" value="At4g02000-like"/>
</dbReference>
<dbReference type="InterPro" id="IPR025558">
    <property type="entry name" value="DUF4283"/>
</dbReference>
<keyword evidence="3" id="KW-1185">Reference proteome</keyword>